<dbReference type="Proteomes" id="UP000288168">
    <property type="component" value="Unassembled WGS sequence"/>
</dbReference>
<feature type="region of interest" description="Disordered" evidence="1">
    <location>
        <begin position="1"/>
        <end position="88"/>
    </location>
</feature>
<evidence type="ECO:0000313" key="3">
    <source>
        <dbReference type="Proteomes" id="UP000288168"/>
    </source>
</evidence>
<evidence type="ECO:0000313" key="2">
    <source>
        <dbReference type="EMBL" id="RSL40957.1"/>
    </source>
</evidence>
<gene>
    <name evidence="2" type="ORF">CEP54_015961</name>
</gene>
<organism evidence="2 3">
    <name type="scientific">Fusarium duplospermum</name>
    <dbReference type="NCBI Taxonomy" id="1325734"/>
    <lineage>
        <taxon>Eukaryota</taxon>
        <taxon>Fungi</taxon>
        <taxon>Dikarya</taxon>
        <taxon>Ascomycota</taxon>
        <taxon>Pezizomycotina</taxon>
        <taxon>Sordariomycetes</taxon>
        <taxon>Hypocreomycetidae</taxon>
        <taxon>Hypocreales</taxon>
        <taxon>Nectriaceae</taxon>
        <taxon>Fusarium</taxon>
        <taxon>Fusarium solani species complex</taxon>
    </lineage>
</organism>
<protein>
    <submittedName>
        <fullName evidence="2">Uncharacterized protein</fullName>
    </submittedName>
</protein>
<keyword evidence="3" id="KW-1185">Reference proteome</keyword>
<feature type="compositionally biased region" description="Basic and acidic residues" evidence="1">
    <location>
        <begin position="73"/>
        <end position="88"/>
    </location>
</feature>
<dbReference type="AlphaFoldDB" id="A0A428NJJ1"/>
<reference evidence="2 3" key="1">
    <citation type="submission" date="2017-06" db="EMBL/GenBank/DDBJ databases">
        <title>Comparative genomic analysis of Ambrosia Fusariam Clade fungi.</title>
        <authorList>
            <person name="Stajich J.E."/>
            <person name="Carrillo J."/>
            <person name="Kijimoto T."/>
            <person name="Eskalen A."/>
            <person name="O'Donnell K."/>
            <person name="Kasson M."/>
        </authorList>
    </citation>
    <scope>NUCLEOTIDE SEQUENCE [LARGE SCALE GENOMIC DNA]</scope>
    <source>
        <strain evidence="2 3">NRRL62584</strain>
    </source>
</reference>
<dbReference type="EMBL" id="NKCI01000453">
    <property type="protein sequence ID" value="RSL40957.1"/>
    <property type="molecule type" value="Genomic_DNA"/>
</dbReference>
<sequence>MAEPVKASHPQSNAQERSTKPQRPTMSGFVLVKLRRPSVNVGGKDHGHREQVHDESERPQLASGNSLLPMNRQTEHGYKETDSRRSFR</sequence>
<proteinExistence type="predicted"/>
<evidence type="ECO:0000256" key="1">
    <source>
        <dbReference type="SAM" id="MobiDB-lite"/>
    </source>
</evidence>
<name>A0A428NJJ1_9HYPO</name>
<feature type="compositionally biased region" description="Basic and acidic residues" evidence="1">
    <location>
        <begin position="43"/>
        <end position="58"/>
    </location>
</feature>
<accession>A0A428NJJ1</accession>
<feature type="compositionally biased region" description="Polar residues" evidence="1">
    <location>
        <begin position="62"/>
        <end position="72"/>
    </location>
</feature>
<comment type="caution">
    <text evidence="2">The sequence shown here is derived from an EMBL/GenBank/DDBJ whole genome shotgun (WGS) entry which is preliminary data.</text>
</comment>
<feature type="compositionally biased region" description="Polar residues" evidence="1">
    <location>
        <begin position="9"/>
        <end position="25"/>
    </location>
</feature>